<sequence>MSNPVLSQELLDYILDFLCGDLPTLRTCSLTSRCLLDASYHHLFETVTVSGDNKLHRMLELNRNGSSVTARIRNLEIKPIQSSILLPFSLDNLQEIINVCPSLQNLRLISLKIVYSESHTPPVQEIVPGRQLHYAYMFNCNFAENVHITFPGLLQILRTASLSVYGGMCPIFTPVEEVHQCLPDQCPLTDIILDHVSPQLLRTLNAVIPRNTIVELNLVPKDDFDNDSDLRLISSLGAVIAKHSSSLRSPGISPYDWHGLRSATEQTPWSLLNITSASKLSYFYVQIGRNPSLASDETAWEVYLSLIALLPDSIERISITIMPFFSNRTVTSPLPSPTGAI</sequence>
<organism evidence="1 2">
    <name type="scientific">Cerrena zonata</name>
    <dbReference type="NCBI Taxonomy" id="2478898"/>
    <lineage>
        <taxon>Eukaryota</taxon>
        <taxon>Fungi</taxon>
        <taxon>Dikarya</taxon>
        <taxon>Basidiomycota</taxon>
        <taxon>Agaricomycotina</taxon>
        <taxon>Agaricomycetes</taxon>
        <taxon>Polyporales</taxon>
        <taxon>Cerrenaceae</taxon>
        <taxon>Cerrena</taxon>
    </lineage>
</organism>
<accession>A0AAW0GWC5</accession>
<protein>
    <recommendedName>
        <fullName evidence="3">F-box domain-containing protein</fullName>
    </recommendedName>
</protein>
<comment type="caution">
    <text evidence="1">The sequence shown here is derived from an EMBL/GenBank/DDBJ whole genome shotgun (WGS) entry which is preliminary data.</text>
</comment>
<dbReference type="EMBL" id="JASBNA010000003">
    <property type="protein sequence ID" value="KAK7693865.1"/>
    <property type="molecule type" value="Genomic_DNA"/>
</dbReference>
<evidence type="ECO:0000313" key="2">
    <source>
        <dbReference type="Proteomes" id="UP001385951"/>
    </source>
</evidence>
<dbReference type="AlphaFoldDB" id="A0AAW0GWC5"/>
<evidence type="ECO:0008006" key="3">
    <source>
        <dbReference type="Google" id="ProtNLM"/>
    </source>
</evidence>
<reference evidence="1 2" key="1">
    <citation type="submission" date="2022-09" db="EMBL/GenBank/DDBJ databases">
        <authorList>
            <person name="Palmer J.M."/>
        </authorList>
    </citation>
    <scope>NUCLEOTIDE SEQUENCE [LARGE SCALE GENOMIC DNA]</scope>
    <source>
        <strain evidence="1 2">DSM 7382</strain>
    </source>
</reference>
<dbReference type="Proteomes" id="UP001385951">
    <property type="component" value="Unassembled WGS sequence"/>
</dbReference>
<keyword evidence="2" id="KW-1185">Reference proteome</keyword>
<evidence type="ECO:0000313" key="1">
    <source>
        <dbReference type="EMBL" id="KAK7693865.1"/>
    </source>
</evidence>
<name>A0AAW0GWC5_9APHY</name>
<proteinExistence type="predicted"/>
<gene>
    <name evidence="1" type="ORF">QCA50_003438</name>
</gene>